<comment type="caution">
    <text evidence="1">The sequence shown here is derived from an EMBL/GenBank/DDBJ whole genome shotgun (WGS) entry which is preliminary data.</text>
</comment>
<protein>
    <submittedName>
        <fullName evidence="1">Uncharacterized protein</fullName>
    </submittedName>
</protein>
<name>A0AAN8QVY3_9TELE</name>
<reference evidence="1 2" key="1">
    <citation type="submission" date="2021-04" db="EMBL/GenBank/DDBJ databases">
        <authorList>
            <person name="De Guttry C."/>
            <person name="Zahm M."/>
            <person name="Klopp C."/>
            <person name="Cabau C."/>
            <person name="Louis A."/>
            <person name="Berthelot C."/>
            <person name="Parey E."/>
            <person name="Roest Crollius H."/>
            <person name="Montfort J."/>
            <person name="Robinson-Rechavi M."/>
            <person name="Bucao C."/>
            <person name="Bouchez O."/>
            <person name="Gislard M."/>
            <person name="Lluch J."/>
            <person name="Milhes M."/>
            <person name="Lampietro C."/>
            <person name="Lopez Roques C."/>
            <person name="Donnadieu C."/>
            <person name="Braasch I."/>
            <person name="Desvignes T."/>
            <person name="Postlethwait J."/>
            <person name="Bobe J."/>
            <person name="Wedekind C."/>
            <person name="Guiguen Y."/>
        </authorList>
    </citation>
    <scope>NUCLEOTIDE SEQUENCE [LARGE SCALE GENOMIC DNA]</scope>
    <source>
        <strain evidence="1">Cs_M1</strain>
        <tissue evidence="1">Blood</tissue>
    </source>
</reference>
<dbReference type="EMBL" id="JAGTTL010000009">
    <property type="protein sequence ID" value="KAK6317854.1"/>
    <property type="molecule type" value="Genomic_DNA"/>
</dbReference>
<evidence type="ECO:0000313" key="2">
    <source>
        <dbReference type="Proteomes" id="UP001356427"/>
    </source>
</evidence>
<dbReference type="AlphaFoldDB" id="A0AAN8QVY3"/>
<dbReference type="InterPro" id="IPR012337">
    <property type="entry name" value="RNaseH-like_sf"/>
</dbReference>
<gene>
    <name evidence="1" type="ORF">J4Q44_G00111450</name>
</gene>
<organism evidence="1 2">
    <name type="scientific">Coregonus suidteri</name>
    <dbReference type="NCBI Taxonomy" id="861788"/>
    <lineage>
        <taxon>Eukaryota</taxon>
        <taxon>Metazoa</taxon>
        <taxon>Chordata</taxon>
        <taxon>Craniata</taxon>
        <taxon>Vertebrata</taxon>
        <taxon>Euteleostomi</taxon>
        <taxon>Actinopterygii</taxon>
        <taxon>Neopterygii</taxon>
        <taxon>Teleostei</taxon>
        <taxon>Protacanthopterygii</taxon>
        <taxon>Salmoniformes</taxon>
        <taxon>Salmonidae</taxon>
        <taxon>Coregoninae</taxon>
        <taxon>Coregonus</taxon>
    </lineage>
</organism>
<dbReference type="Gene3D" id="3.30.420.10">
    <property type="entry name" value="Ribonuclease H-like superfamily/Ribonuclease H"/>
    <property type="match status" value="1"/>
</dbReference>
<dbReference type="InterPro" id="IPR036397">
    <property type="entry name" value="RNaseH_sf"/>
</dbReference>
<evidence type="ECO:0000313" key="1">
    <source>
        <dbReference type="EMBL" id="KAK6317854.1"/>
    </source>
</evidence>
<keyword evidence="2" id="KW-1185">Reference proteome</keyword>
<dbReference type="GO" id="GO:0003676">
    <property type="term" value="F:nucleic acid binding"/>
    <property type="evidence" value="ECO:0007669"/>
    <property type="project" value="InterPro"/>
</dbReference>
<dbReference type="Proteomes" id="UP001356427">
    <property type="component" value="Unassembled WGS sequence"/>
</dbReference>
<dbReference type="SUPFAM" id="SSF53098">
    <property type="entry name" value="Ribonuclease H-like"/>
    <property type="match status" value="1"/>
</dbReference>
<accession>A0AAN8QVY3</accession>
<proteinExistence type="predicted"/>
<sequence>MISMNVISETVAPELKLIKVVSPWHIIGVDLIGPFTKSRNSNSWCLTAIPINVSKGSDETGEATSKVMVDIFNTHGSPEAILSDRGHERWNKVW</sequence>